<sequence>MPKLLAASRETIQRSRQLLIETKPQTSPHRMHHSHNVVSLIEVCDEWHVIVDEEGKELVTRSFEQESYAWAYAEGQRLRLGVDEVIRL</sequence>
<organism evidence="1 2">
    <name type="scientific">Mesorhizobium plurifarium</name>
    <dbReference type="NCBI Taxonomy" id="69974"/>
    <lineage>
        <taxon>Bacteria</taxon>
        <taxon>Pseudomonadati</taxon>
        <taxon>Pseudomonadota</taxon>
        <taxon>Alphaproteobacteria</taxon>
        <taxon>Hyphomicrobiales</taxon>
        <taxon>Phyllobacteriaceae</taxon>
        <taxon>Mesorhizobium</taxon>
    </lineage>
</organism>
<dbReference type="Proteomes" id="UP000046373">
    <property type="component" value="Unassembled WGS sequence"/>
</dbReference>
<protein>
    <submittedName>
        <fullName evidence="1">Uncharacterized protein</fullName>
    </submittedName>
</protein>
<dbReference type="AlphaFoldDB" id="A0A090FAI5"/>
<evidence type="ECO:0000313" key="1">
    <source>
        <dbReference type="EMBL" id="CDX40936.1"/>
    </source>
</evidence>
<name>A0A090FAI5_MESPL</name>
<proteinExistence type="predicted"/>
<dbReference type="EMBL" id="CCNB01000025">
    <property type="protein sequence ID" value="CDX40936.1"/>
    <property type="molecule type" value="Genomic_DNA"/>
</dbReference>
<dbReference type="GeneID" id="31891984"/>
<evidence type="ECO:0000313" key="2">
    <source>
        <dbReference type="Proteomes" id="UP000046373"/>
    </source>
</evidence>
<reference evidence="1 2" key="1">
    <citation type="submission" date="2014-08" db="EMBL/GenBank/DDBJ databases">
        <authorList>
            <person name="Moulin Lionel"/>
        </authorList>
    </citation>
    <scope>NUCLEOTIDE SEQUENCE [LARGE SCALE GENOMIC DNA]</scope>
</reference>
<accession>A0A090FAI5</accession>
<gene>
    <name evidence="1" type="ORF">MPLDJ20_310013</name>
</gene>